<feature type="signal peptide" evidence="1">
    <location>
        <begin position="1"/>
        <end position="18"/>
    </location>
</feature>
<reference evidence="2 3" key="1">
    <citation type="submission" date="2019-10" db="EMBL/GenBank/DDBJ databases">
        <title>Alkaliphilus serpentinus sp. nov. and Alkaliphilus pronyensis sp. nov., two novel anaerobic alkaliphilic species isolated from the serpentinized-hosted hydrothermal field of the Prony Bay (New Caledonia).</title>
        <authorList>
            <person name="Postec A."/>
        </authorList>
    </citation>
    <scope>NUCLEOTIDE SEQUENCE [LARGE SCALE GENOMIC DNA]</scope>
    <source>
        <strain evidence="2 3">LacV</strain>
    </source>
</reference>
<evidence type="ECO:0000313" key="3">
    <source>
        <dbReference type="Proteomes" id="UP000432715"/>
    </source>
</evidence>
<feature type="chain" id="PRO_5039642025" evidence="1">
    <location>
        <begin position="19"/>
        <end position="434"/>
    </location>
</feature>
<dbReference type="OrthoDB" id="1957121at2"/>
<proteinExistence type="predicted"/>
<dbReference type="RefSeq" id="WP_151859573.1">
    <property type="nucleotide sequence ID" value="NZ_WBZC01000001.1"/>
</dbReference>
<dbReference type="AlphaFoldDB" id="A0A6I0FEV3"/>
<keyword evidence="3" id="KW-1185">Reference proteome</keyword>
<protein>
    <submittedName>
        <fullName evidence="2">Uncharacterized protein</fullName>
    </submittedName>
</protein>
<sequence length="434" mass="50147">MKKAINLLFIVSCVVMLASCSEIGRERPLPQNDLSIKEADLKQDIYNINGVEVKDGSLYFTGRTEEGFNYYLINNGSQEEVIFEGLENYEWFTPLKERDALYVDYKSQLYHLAQEKRIKIDEGVSGVKATNVIVSPDRKAVLYTKTTEEKDKLILLSLDNYNLKVIKDELSEDQLEDFVRTTHWSENGGYFVLNNKEIYNKEGGYIAEIDALSLKWAPNDELIAYIKTPATNEENSIIVSETKTNIGSDFCIFSLKDLNSKALFSTREGLLNVNDVIQWNDSSNRVAIAVGNIKKIDNHFEGIDYKKILVFDLEQDKTKILDNMDYNFYKFIFDDYITAYSLGKREPLLVMNIATSKTKLFNGPLMLNSRDMFVISQKNKGYLVNNNNLMEIDSKGKEKMIYTFPWEVKEVYYDPKHNSLIIINNNEKIYWLKI</sequence>
<organism evidence="2 3">
    <name type="scientific">Alkaliphilus pronyensis</name>
    <dbReference type="NCBI Taxonomy" id="1482732"/>
    <lineage>
        <taxon>Bacteria</taxon>
        <taxon>Bacillati</taxon>
        <taxon>Bacillota</taxon>
        <taxon>Clostridia</taxon>
        <taxon>Peptostreptococcales</taxon>
        <taxon>Natronincolaceae</taxon>
        <taxon>Alkaliphilus</taxon>
    </lineage>
</organism>
<dbReference type="SUPFAM" id="SSF82171">
    <property type="entry name" value="DPP6 N-terminal domain-like"/>
    <property type="match status" value="1"/>
</dbReference>
<dbReference type="EMBL" id="WBZC01000001">
    <property type="protein sequence ID" value="KAB3540985.1"/>
    <property type="molecule type" value="Genomic_DNA"/>
</dbReference>
<evidence type="ECO:0000313" key="2">
    <source>
        <dbReference type="EMBL" id="KAB3540985.1"/>
    </source>
</evidence>
<evidence type="ECO:0000256" key="1">
    <source>
        <dbReference type="SAM" id="SignalP"/>
    </source>
</evidence>
<name>A0A6I0FEV3_9FIRM</name>
<comment type="caution">
    <text evidence="2">The sequence shown here is derived from an EMBL/GenBank/DDBJ whole genome shotgun (WGS) entry which is preliminary data.</text>
</comment>
<keyword evidence="1" id="KW-0732">Signal</keyword>
<dbReference type="Proteomes" id="UP000432715">
    <property type="component" value="Unassembled WGS sequence"/>
</dbReference>
<gene>
    <name evidence="2" type="ORF">F8154_00250</name>
</gene>
<dbReference type="PROSITE" id="PS51257">
    <property type="entry name" value="PROKAR_LIPOPROTEIN"/>
    <property type="match status" value="1"/>
</dbReference>
<accession>A0A6I0FEV3</accession>